<comment type="caution">
    <text evidence="1">The sequence shown here is derived from an EMBL/GenBank/DDBJ whole genome shotgun (WGS) entry which is preliminary data.</text>
</comment>
<gene>
    <name evidence="1" type="ORF">R3I93_004204</name>
</gene>
<organism evidence="1 2">
    <name type="scientific">Phoxinus phoxinus</name>
    <name type="common">Eurasian minnow</name>
    <dbReference type="NCBI Taxonomy" id="58324"/>
    <lineage>
        <taxon>Eukaryota</taxon>
        <taxon>Metazoa</taxon>
        <taxon>Chordata</taxon>
        <taxon>Craniata</taxon>
        <taxon>Vertebrata</taxon>
        <taxon>Euteleostomi</taxon>
        <taxon>Actinopterygii</taxon>
        <taxon>Neopterygii</taxon>
        <taxon>Teleostei</taxon>
        <taxon>Ostariophysi</taxon>
        <taxon>Cypriniformes</taxon>
        <taxon>Leuciscidae</taxon>
        <taxon>Phoxininae</taxon>
        <taxon>Phoxinus</taxon>
    </lineage>
</organism>
<evidence type="ECO:0000313" key="1">
    <source>
        <dbReference type="EMBL" id="KAK7171833.1"/>
    </source>
</evidence>
<evidence type="ECO:0000313" key="2">
    <source>
        <dbReference type="Proteomes" id="UP001364617"/>
    </source>
</evidence>
<proteinExistence type="predicted"/>
<name>A0AAN9HG68_9TELE</name>
<sequence length="150" mass="17125">MTSERKEEVTYTLQSFISHSLEDLCIFQQVKAWARLQNTRKHLQEHWNLSFSGTQGCHRYTPHTTICYCKRARWPPLSALLRVQNATPCLLHTQIRARGPHRPRNVAESAWTPYGSFCLCLRSTNSQAQAVHVSRLAGGTQMGSVWCKIG</sequence>
<reference evidence="1 2" key="1">
    <citation type="submission" date="2024-02" db="EMBL/GenBank/DDBJ databases">
        <title>Chromosome-level genome assembly of the Eurasian Minnow (Phoxinus phoxinus).</title>
        <authorList>
            <person name="Oriowo T.O."/>
            <person name="Martin S."/>
            <person name="Stange M."/>
            <person name="Chrysostomakis Y."/>
            <person name="Brown T."/>
            <person name="Winkler S."/>
            <person name="Kukowka S."/>
            <person name="Myers E.W."/>
            <person name="Bohne A."/>
        </authorList>
    </citation>
    <scope>NUCLEOTIDE SEQUENCE [LARGE SCALE GENOMIC DNA]</scope>
    <source>
        <strain evidence="1">ZFMK-TIS-60720</strain>
        <tissue evidence="1">Whole Organism</tissue>
    </source>
</reference>
<accession>A0AAN9HG68</accession>
<protein>
    <submittedName>
        <fullName evidence="1">Uncharacterized protein</fullName>
    </submittedName>
</protein>
<keyword evidence="2" id="KW-1185">Reference proteome</keyword>
<dbReference type="EMBL" id="JAYKXH010000004">
    <property type="protein sequence ID" value="KAK7171833.1"/>
    <property type="molecule type" value="Genomic_DNA"/>
</dbReference>
<dbReference type="AlphaFoldDB" id="A0AAN9HG68"/>
<dbReference type="Proteomes" id="UP001364617">
    <property type="component" value="Unassembled WGS sequence"/>
</dbReference>